<keyword evidence="2" id="KW-1185">Reference proteome</keyword>
<dbReference type="RefSeq" id="WP_154426727.1">
    <property type="nucleotide sequence ID" value="NZ_VUNN01000029.1"/>
</dbReference>
<name>A0A7X2TR54_9SPIO</name>
<dbReference type="AlphaFoldDB" id="A0A7X2TR54"/>
<sequence length="238" mass="25196">MALRITTFHLTAKARGLSRRLICQIGKELNEQAAAIAKYVVGLTADEVKQVTVSSASRNEIDLASSATIGYSDIIEAIVKAMDNAKSLGAKSGDTLYLTHYTNNAKSKDATSKGDGQTQTYATVAAITVDGDVITSMIVDAVQPTVKFNAKGEVTSDAAYVKTKNELKEAYGMAKASSIGREWYLQAESFCAYATGKTIDAVMSTAVNEKGVATDVDLVSSVTLALSNFTDLIAKLAK</sequence>
<organism evidence="1 2">
    <name type="scientific">Bullifex porci</name>
    <dbReference type="NCBI Taxonomy" id="2606638"/>
    <lineage>
        <taxon>Bacteria</taxon>
        <taxon>Pseudomonadati</taxon>
        <taxon>Spirochaetota</taxon>
        <taxon>Spirochaetia</taxon>
        <taxon>Spirochaetales</taxon>
        <taxon>Spirochaetaceae</taxon>
        <taxon>Bullifex</taxon>
    </lineage>
</organism>
<protein>
    <submittedName>
        <fullName evidence="1">Uncharacterized protein</fullName>
    </submittedName>
</protein>
<gene>
    <name evidence="1" type="ORF">FYJ80_10500</name>
</gene>
<dbReference type="EMBL" id="VUNN01000029">
    <property type="protein sequence ID" value="MSU07189.1"/>
    <property type="molecule type" value="Genomic_DNA"/>
</dbReference>
<comment type="caution">
    <text evidence="1">The sequence shown here is derived from an EMBL/GenBank/DDBJ whole genome shotgun (WGS) entry which is preliminary data.</text>
</comment>
<evidence type="ECO:0000313" key="2">
    <source>
        <dbReference type="Proteomes" id="UP000460549"/>
    </source>
</evidence>
<accession>A0A7X2TR54</accession>
<dbReference type="Gene3D" id="3.90.1010.20">
    <property type="match status" value="2"/>
</dbReference>
<evidence type="ECO:0000313" key="1">
    <source>
        <dbReference type="EMBL" id="MSU07189.1"/>
    </source>
</evidence>
<dbReference type="Proteomes" id="UP000460549">
    <property type="component" value="Unassembled WGS sequence"/>
</dbReference>
<reference evidence="1 2" key="1">
    <citation type="submission" date="2019-08" db="EMBL/GenBank/DDBJ databases">
        <title>In-depth cultivation of the pig gut microbiome towards novel bacterial diversity and tailored functional studies.</title>
        <authorList>
            <person name="Wylensek D."/>
            <person name="Hitch T.C.A."/>
            <person name="Clavel T."/>
        </authorList>
    </citation>
    <scope>NUCLEOTIDE SEQUENCE [LARGE SCALE GENOMIC DNA]</scope>
    <source>
        <strain evidence="1 2">NM-380-WT-3C1</strain>
    </source>
</reference>
<proteinExistence type="predicted"/>